<protein>
    <submittedName>
        <fullName evidence="2">Squamosa promoter-binding 1 isoform X1</fullName>
    </submittedName>
</protein>
<evidence type="ECO:0000313" key="3">
    <source>
        <dbReference type="Proteomes" id="UP000594638"/>
    </source>
</evidence>
<organism evidence="2 3">
    <name type="scientific">Olea europaea subsp. europaea</name>
    <dbReference type="NCBI Taxonomy" id="158383"/>
    <lineage>
        <taxon>Eukaryota</taxon>
        <taxon>Viridiplantae</taxon>
        <taxon>Streptophyta</taxon>
        <taxon>Embryophyta</taxon>
        <taxon>Tracheophyta</taxon>
        <taxon>Spermatophyta</taxon>
        <taxon>Magnoliopsida</taxon>
        <taxon>eudicotyledons</taxon>
        <taxon>Gunneridae</taxon>
        <taxon>Pentapetalae</taxon>
        <taxon>asterids</taxon>
        <taxon>lamiids</taxon>
        <taxon>Lamiales</taxon>
        <taxon>Oleaceae</taxon>
        <taxon>Oleeae</taxon>
        <taxon>Olea</taxon>
    </lineage>
</organism>
<keyword evidence="1" id="KW-0472">Membrane</keyword>
<name>A0A8S0RHJ5_OLEEU</name>
<evidence type="ECO:0000256" key="1">
    <source>
        <dbReference type="SAM" id="Phobius"/>
    </source>
</evidence>
<reference evidence="2 3" key="1">
    <citation type="submission" date="2019-12" db="EMBL/GenBank/DDBJ databases">
        <authorList>
            <person name="Alioto T."/>
            <person name="Alioto T."/>
            <person name="Gomez Garrido J."/>
        </authorList>
    </citation>
    <scope>NUCLEOTIDE SEQUENCE [LARGE SCALE GENOMIC DNA]</scope>
</reference>
<feature type="transmembrane region" description="Helical" evidence="1">
    <location>
        <begin position="98"/>
        <end position="120"/>
    </location>
</feature>
<dbReference type="Gramene" id="OE9A098378T1">
    <property type="protein sequence ID" value="OE9A098378C1"/>
    <property type="gene ID" value="OE9A098378"/>
</dbReference>
<dbReference type="EMBL" id="CACTIH010003627">
    <property type="protein sequence ID" value="CAA2979221.1"/>
    <property type="molecule type" value="Genomic_DNA"/>
</dbReference>
<sequence length="143" mass="15910">MGLLHRVMRKNSRSLVALLLRYAPQSVADELNSEYESLVECDGDFLFRLDVVGLADGSINQKQNGGVTAGFERGRTIQRSCRGFDRKLPFGIGNQSLVYKHAMLSMVGIAAICVCVALLFKSSPEVLFLFSHFRWEMLDYGSG</sequence>
<accession>A0A8S0RHJ5</accession>
<gene>
    <name evidence="2" type="ORF">OLEA9_A098378</name>
</gene>
<dbReference type="Proteomes" id="UP000594638">
    <property type="component" value="Unassembled WGS sequence"/>
</dbReference>
<keyword evidence="1" id="KW-1133">Transmembrane helix</keyword>
<keyword evidence="3" id="KW-1185">Reference proteome</keyword>
<comment type="caution">
    <text evidence="2">The sequence shown here is derived from an EMBL/GenBank/DDBJ whole genome shotgun (WGS) entry which is preliminary data.</text>
</comment>
<proteinExistence type="predicted"/>
<evidence type="ECO:0000313" key="2">
    <source>
        <dbReference type="EMBL" id="CAA2979221.1"/>
    </source>
</evidence>
<dbReference type="OrthoDB" id="1000856at2759"/>
<keyword evidence="1" id="KW-0812">Transmembrane</keyword>
<dbReference type="AlphaFoldDB" id="A0A8S0RHJ5"/>